<sequence>MHVQIRKPKNPIPKNYFPHNRVEQKRDGVWVRCGVVMPVGAGDSWETIGKFCDGIPAEEVAYANFETYDPAEINWYLREYVGCHKPGPRGFNFMFDGAKPGLILAPFRDALIGDVVERAHRQEERRQRRTILDRRWDNRNIDIPEGEKLVVQAREMIYRRVQNHVPNSQDFDLQKELTGFLVGEAIDGGGGLLTPHKALLKTLLKPLKELHPENERVRKLRKKYYEGFANGVAAALFPGHDYALHDKVPGERFFYNAGLEHGRQMSGLQRYQFVMGLMERARRYGLRGGNPIYQQKANFSKGFGGRAVAFYLARELSSSRLLERNIHETPLKEDIVDAVKDTLTDKAKEAVGIPSF</sequence>
<dbReference type="EMBL" id="CXST01000001">
    <property type="protein sequence ID" value="CTQ43933.1"/>
    <property type="molecule type" value="Genomic_DNA"/>
</dbReference>
<evidence type="ECO:0000313" key="1">
    <source>
        <dbReference type="EMBL" id="CTQ43933.1"/>
    </source>
</evidence>
<reference evidence="2" key="1">
    <citation type="submission" date="2015-07" db="EMBL/GenBank/DDBJ databases">
        <authorList>
            <person name="Rodrigo-Torres Lidia"/>
            <person name="Arahal R.David."/>
        </authorList>
    </citation>
    <scope>NUCLEOTIDE SEQUENCE [LARGE SCALE GENOMIC DNA]</scope>
    <source>
        <strain evidence="2">CECT 4801</strain>
    </source>
</reference>
<protein>
    <submittedName>
        <fullName evidence="1">Uncharacterized protein</fullName>
    </submittedName>
</protein>
<keyword evidence="2" id="KW-1185">Reference proteome</keyword>
<dbReference type="Proteomes" id="UP000048926">
    <property type="component" value="Unassembled WGS sequence"/>
</dbReference>
<proteinExistence type="predicted"/>
<name>A0A0M6Y2Z8_9HYPH</name>
<evidence type="ECO:0000313" key="2">
    <source>
        <dbReference type="Proteomes" id="UP000048926"/>
    </source>
</evidence>
<accession>A0A0M6Y2Z8</accession>
<organism evidence="1 2">
    <name type="scientific">Roseibium aggregatum</name>
    <dbReference type="NCBI Taxonomy" id="187304"/>
    <lineage>
        <taxon>Bacteria</taxon>
        <taxon>Pseudomonadati</taxon>
        <taxon>Pseudomonadota</taxon>
        <taxon>Alphaproteobacteria</taxon>
        <taxon>Hyphomicrobiales</taxon>
        <taxon>Stappiaceae</taxon>
        <taxon>Roseibium</taxon>
    </lineage>
</organism>
<dbReference type="AlphaFoldDB" id="A0A0M6Y2Z8"/>
<gene>
    <name evidence="1" type="ORF">LAL4801_02375</name>
</gene>